<evidence type="ECO:0000256" key="5">
    <source>
        <dbReference type="ARBA" id="ARBA00032658"/>
    </source>
</evidence>
<evidence type="ECO:0000256" key="3">
    <source>
        <dbReference type="ARBA" id="ARBA00022989"/>
    </source>
</evidence>
<gene>
    <name evidence="9" type="ORF">PPACK8108_LOCUS24584</name>
</gene>
<dbReference type="InterPro" id="IPR001193">
    <property type="entry name" value="MBTPS2"/>
</dbReference>
<keyword evidence="3 7" id="KW-1133">Transmembrane helix</keyword>
<keyword evidence="10" id="KW-1185">Reference proteome</keyword>
<feature type="transmembrane region" description="Helical" evidence="7">
    <location>
        <begin position="137"/>
        <end position="162"/>
    </location>
</feature>
<keyword evidence="4 7" id="KW-0472">Membrane</keyword>
<feature type="transmembrane region" description="Helical" evidence="7">
    <location>
        <begin position="7"/>
        <end position="29"/>
    </location>
</feature>
<feature type="domain" description="Peptidase M50" evidence="8">
    <location>
        <begin position="249"/>
        <end position="628"/>
    </location>
</feature>
<dbReference type="GO" id="GO:0031293">
    <property type="term" value="P:membrane protein intracellular domain proteolysis"/>
    <property type="evidence" value="ECO:0007669"/>
    <property type="project" value="TreeGrafter"/>
</dbReference>
<dbReference type="InterPro" id="IPR008915">
    <property type="entry name" value="Peptidase_M50"/>
</dbReference>
<feature type="transmembrane region" description="Helical" evidence="7">
    <location>
        <begin position="324"/>
        <end position="343"/>
    </location>
</feature>
<keyword evidence="2 7" id="KW-0812">Transmembrane</keyword>
<feature type="compositionally biased region" description="Low complexity" evidence="6">
    <location>
        <begin position="174"/>
        <end position="186"/>
    </location>
</feature>
<dbReference type="Proteomes" id="UP001153365">
    <property type="component" value="Unassembled WGS sequence"/>
</dbReference>
<dbReference type="GO" id="GO:0005737">
    <property type="term" value="C:cytoplasm"/>
    <property type="evidence" value="ECO:0007669"/>
    <property type="project" value="TreeGrafter"/>
</dbReference>
<protein>
    <recommendedName>
        <fullName evidence="5">Endopeptidase S2P</fullName>
    </recommendedName>
</protein>
<comment type="subcellular location">
    <subcellularLocation>
        <location evidence="1">Endomembrane system</location>
        <topology evidence="1">Multi-pass membrane protein</topology>
    </subcellularLocation>
</comment>
<evidence type="ECO:0000256" key="4">
    <source>
        <dbReference type="ARBA" id="ARBA00023136"/>
    </source>
</evidence>
<proteinExistence type="predicted"/>
<evidence type="ECO:0000313" key="10">
    <source>
        <dbReference type="Proteomes" id="UP001153365"/>
    </source>
</evidence>
<organism evidence="9 10">
    <name type="scientific">Phakopsora pachyrhizi</name>
    <name type="common">Asian soybean rust disease fungus</name>
    <dbReference type="NCBI Taxonomy" id="170000"/>
    <lineage>
        <taxon>Eukaryota</taxon>
        <taxon>Fungi</taxon>
        <taxon>Dikarya</taxon>
        <taxon>Basidiomycota</taxon>
        <taxon>Pucciniomycotina</taxon>
        <taxon>Pucciniomycetes</taxon>
        <taxon>Pucciniales</taxon>
        <taxon>Phakopsoraceae</taxon>
        <taxon>Phakopsora</taxon>
    </lineage>
</organism>
<dbReference type="PANTHER" id="PTHR13325:SF3">
    <property type="entry name" value="MEMBRANE-BOUND TRANSCRIPTION FACTOR SITE-2 PROTEASE"/>
    <property type="match status" value="1"/>
</dbReference>
<dbReference type="PRINTS" id="PR01000">
    <property type="entry name" value="SREBPS2PTASE"/>
</dbReference>
<dbReference type="Pfam" id="PF02163">
    <property type="entry name" value="Peptidase_M50"/>
    <property type="match status" value="1"/>
</dbReference>
<feature type="transmembrane region" description="Helical" evidence="7">
    <location>
        <begin position="275"/>
        <end position="294"/>
    </location>
</feature>
<feature type="non-terminal residue" evidence="9">
    <location>
        <position position="692"/>
    </location>
</feature>
<name>A0AAV0BTE0_PHAPC</name>
<reference evidence="9" key="1">
    <citation type="submission" date="2022-06" db="EMBL/GenBank/DDBJ databases">
        <authorList>
            <consortium name="SYNGENTA / RWTH Aachen University"/>
        </authorList>
    </citation>
    <scope>NUCLEOTIDE SEQUENCE</scope>
</reference>
<dbReference type="GO" id="GO:0012505">
    <property type="term" value="C:endomembrane system"/>
    <property type="evidence" value="ECO:0007669"/>
    <property type="project" value="UniProtKB-SubCell"/>
</dbReference>
<dbReference type="GO" id="GO:0004222">
    <property type="term" value="F:metalloendopeptidase activity"/>
    <property type="evidence" value="ECO:0007669"/>
    <property type="project" value="InterPro"/>
</dbReference>
<sequence length="692" mass="79029">MEDSTGRICFSIVLIIFWSIITTIGYLGLLKSKRPEEVDEQELGEDVSIRPSRTTLNLGVGWLNIDSESFNNLSSNFLHRVGITRASKSDQIRRKFKDFDDEEEVEEEDHYESKGHKFFRTFSMDSILEMTYDLGTILSLIGIIFIISFILFSSFQSILSFFGHSPSQSDRQSSTEPSRSPLGSSSLRKRAHFSKAPHSRDLDLIDGYSENGSQVVETRSETTSPPEPSRLLQLMIPGITIPVDQLPIYLISLILSQTFHEFGHALVASLDLVRVRSVGFYLIFPIFPVLYVNLRQLELQTDQHSASVSASRTNQLRLIKRMRIGSAGIWHNVLLALVCWIMYSEGGGLNDLLLSKTLWDKSSYQGLLVSSVSRHSVLKELIKPGDLIYRINDQPMINLRKPDNDEAEMFFEKQDVKLSSNELWNKFLDPFEGNDRIGLKEDAGWCIDRKDFSKEQSDGCCYGVLSELSDDRSLCFVEKKGEDYRPFRACLNESDITKLMNNPRCRDRTACIKNINNSTKVDGNDYGRIVDKICVSVERSEQFFRIGVYDRYKKNQREVYFIGSKQKLITDFRISRFVPRIRIIPIGIEEHINDLLRCVISLSIGLAIMNLIPLPYLDGTMILESFFEYFMVEGDIQSSMMSLEEPQTDGNCNYEGYKNDGGLEEGDLIEMDITKTFGHSKPKRFIKKCNAS</sequence>
<evidence type="ECO:0000313" key="9">
    <source>
        <dbReference type="EMBL" id="CAH7689497.1"/>
    </source>
</evidence>
<evidence type="ECO:0000256" key="6">
    <source>
        <dbReference type="SAM" id="MobiDB-lite"/>
    </source>
</evidence>
<dbReference type="CDD" id="cd05709">
    <property type="entry name" value="S2P-M50"/>
    <property type="match status" value="1"/>
</dbReference>
<dbReference type="EMBL" id="CALTRL010006080">
    <property type="protein sequence ID" value="CAH7689497.1"/>
    <property type="molecule type" value="Genomic_DNA"/>
</dbReference>
<comment type="caution">
    <text evidence="9">The sequence shown here is derived from an EMBL/GenBank/DDBJ whole genome shotgun (WGS) entry which is preliminary data.</text>
</comment>
<dbReference type="GO" id="GO:1905897">
    <property type="term" value="P:regulation of response to endoplasmic reticulum stress"/>
    <property type="evidence" value="ECO:0007669"/>
    <property type="project" value="TreeGrafter"/>
</dbReference>
<evidence type="ECO:0000256" key="1">
    <source>
        <dbReference type="ARBA" id="ARBA00004127"/>
    </source>
</evidence>
<dbReference type="PANTHER" id="PTHR13325">
    <property type="entry name" value="PROTEASE M50 MEMBRANE-BOUND TRANSCRIPTION FACTOR SITE 2 PROTEASE"/>
    <property type="match status" value="1"/>
</dbReference>
<dbReference type="GO" id="GO:0016020">
    <property type="term" value="C:membrane"/>
    <property type="evidence" value="ECO:0007669"/>
    <property type="project" value="InterPro"/>
</dbReference>
<dbReference type="AlphaFoldDB" id="A0AAV0BTE0"/>
<accession>A0AAV0BTE0</accession>
<evidence type="ECO:0000259" key="8">
    <source>
        <dbReference type="Pfam" id="PF02163"/>
    </source>
</evidence>
<evidence type="ECO:0000256" key="7">
    <source>
        <dbReference type="SAM" id="Phobius"/>
    </source>
</evidence>
<feature type="region of interest" description="Disordered" evidence="6">
    <location>
        <begin position="166"/>
        <end position="206"/>
    </location>
</feature>
<feature type="compositionally biased region" description="Basic residues" evidence="6">
    <location>
        <begin position="187"/>
        <end position="197"/>
    </location>
</feature>
<evidence type="ECO:0000256" key="2">
    <source>
        <dbReference type="ARBA" id="ARBA00022692"/>
    </source>
</evidence>